<organism evidence="6 7">
    <name type="scientific">Rhizoctonia solani</name>
    <dbReference type="NCBI Taxonomy" id="456999"/>
    <lineage>
        <taxon>Eukaryota</taxon>
        <taxon>Fungi</taxon>
        <taxon>Dikarya</taxon>
        <taxon>Basidiomycota</taxon>
        <taxon>Agaricomycotina</taxon>
        <taxon>Agaricomycetes</taxon>
        <taxon>Cantharellales</taxon>
        <taxon>Ceratobasidiaceae</taxon>
        <taxon>Rhizoctonia</taxon>
    </lineage>
</organism>
<feature type="region of interest" description="Disordered" evidence="4">
    <location>
        <begin position="1077"/>
        <end position="1104"/>
    </location>
</feature>
<dbReference type="SMART" id="SM00322">
    <property type="entry name" value="KH"/>
    <property type="match status" value="8"/>
</dbReference>
<dbReference type="EMBL" id="CYGV01000001">
    <property type="protein sequence ID" value="CUA66866.1"/>
    <property type="molecule type" value="Genomic_DNA"/>
</dbReference>
<evidence type="ECO:0000256" key="1">
    <source>
        <dbReference type="ARBA" id="ARBA00022737"/>
    </source>
</evidence>
<feature type="domain" description="K Homology" evidence="5">
    <location>
        <begin position="164"/>
        <end position="254"/>
    </location>
</feature>
<dbReference type="InterPro" id="IPR004088">
    <property type="entry name" value="KH_dom_type_1"/>
</dbReference>
<evidence type="ECO:0000256" key="2">
    <source>
        <dbReference type="PROSITE-ProRule" id="PRU00117"/>
    </source>
</evidence>
<feature type="coiled-coil region" evidence="3">
    <location>
        <begin position="526"/>
        <end position="553"/>
    </location>
</feature>
<proteinExistence type="predicted"/>
<keyword evidence="2" id="KW-0694">RNA-binding</keyword>
<dbReference type="PROSITE" id="PS50084">
    <property type="entry name" value="KH_TYPE_1"/>
    <property type="match status" value="8"/>
</dbReference>
<feature type="domain" description="K Homology" evidence="5">
    <location>
        <begin position="549"/>
        <end position="625"/>
    </location>
</feature>
<gene>
    <name evidence="6" type="ORF">RSOLAG22IIIB_00315</name>
</gene>
<feature type="region of interest" description="Disordered" evidence="4">
    <location>
        <begin position="1"/>
        <end position="55"/>
    </location>
</feature>
<evidence type="ECO:0000256" key="4">
    <source>
        <dbReference type="SAM" id="MobiDB-lite"/>
    </source>
</evidence>
<accession>A0A0K6FKY1</accession>
<dbReference type="Gene3D" id="3.30.1370.10">
    <property type="entry name" value="K Homology domain, type 1"/>
    <property type="match status" value="8"/>
</dbReference>
<evidence type="ECO:0000256" key="3">
    <source>
        <dbReference type="SAM" id="Coils"/>
    </source>
</evidence>
<feature type="region of interest" description="Disordered" evidence="4">
    <location>
        <begin position="670"/>
        <end position="695"/>
    </location>
</feature>
<dbReference type="Pfam" id="PF00013">
    <property type="entry name" value="KH_1"/>
    <property type="match status" value="7"/>
</dbReference>
<dbReference type="GO" id="GO:0003723">
    <property type="term" value="F:RNA binding"/>
    <property type="evidence" value="ECO:0007669"/>
    <property type="project" value="UniProtKB-UniRule"/>
</dbReference>
<dbReference type="Proteomes" id="UP000044841">
    <property type="component" value="Unassembled WGS sequence"/>
</dbReference>
<keyword evidence="1" id="KW-0677">Repeat</keyword>
<feature type="domain" description="K Homology" evidence="5">
    <location>
        <begin position="878"/>
        <end position="955"/>
    </location>
</feature>
<feature type="region of interest" description="Disordered" evidence="4">
    <location>
        <begin position="204"/>
        <end position="227"/>
    </location>
</feature>
<keyword evidence="7" id="KW-1185">Reference proteome</keyword>
<dbReference type="CDD" id="cd00105">
    <property type="entry name" value="KH-I"/>
    <property type="match status" value="3"/>
</dbReference>
<reference evidence="6 7" key="1">
    <citation type="submission" date="2015-07" db="EMBL/GenBank/DDBJ databases">
        <authorList>
            <person name="Noorani M."/>
        </authorList>
    </citation>
    <scope>NUCLEOTIDE SEQUENCE [LARGE SCALE GENOMIC DNA]</scope>
    <source>
        <strain evidence="6">BBA 69670</strain>
    </source>
</reference>
<sequence length="1240" mass="134808">MAESAAQALQRRHDELEGAPDPFPPMSSGQNGDTRRATKKNGPLNTEDEDAFPSLASAAPAKPAVASAWSAAVRIRQAAPRVVAPVFSDSFTLENIDLSTAGKDGKPTTLNEVLKRVMLQHKNVKLEASTQRKDGRAKTSFVIKADSEAEVEAAKRKLTAALSPVVTRVVQSPVSAIGSIVGQKGANLNQLRAKYEVRVDIPRKDTGLAPPVGSSGAVSPTPADEDEEPIQPISVTGPLSSVVAAIAEIKAVISTKTANITQRVRDVPIKIFPFIEGRRSDYEEAVSNESSISVNSAPESREITVSGDRQGVVKTVEQIKKDIEELENSITSISIPVKKPKHRLLVGDFAQELMTAAKCAIELPGEPDNEIITLWGLSEDLPNGLMAINKQGDSQYTQTITIPAPSGPICEYLVTTAYFGSIWGPKFPGVEGYPVPRGKGHVIDFVGEKDAVAPVVKDLNKLFQDLAGSVRQVEIDWLLHKPLAGKFTKKIEQFRTANHTEIHFPEESEERSTVLLVYDLGKSSSKTEKKKHLDEVERELKKLVAETGNVRSEEVTVDKKWHQAIIGKNDSNLNAITGEEKVLSIKFGSQARLNGDNSLSEDTILIRGPSSDVTRALEAIKQLAEKAKNDEIESSYVTEFDIPQEYARHIVGSGGSGINKLRDQLDVKVDLNDDGDKEGTDTKKKGKKPTTKTHVKITGRKANADDAKKRILAQVERLEDETTETLKIPNKYHSGLIGTAGKYVSRLEEKYGVKINFGGEESRGRGQAGNLGPDEVMVKGGRKGVASAKSELLEAYEYEKETNQSVEFTVPSRAVARILGRGGSQINEIKEDTNTQIDVEKADAHDPKAETLITVRGTKAGIADAKKQILAIASEVGEETTVTINIENRFHRTLIGAGGQGLKDLIAKVGGPSEPKAQTGLIHFPRNGETDDEVTLRGEPALVKKLQKELEKIVAELRDRVVLGVDIPAQQHRVLIGRGGQHLNELQDRHNVTVQFPGSRSYHQIGEPENADELADVPPENIVKVSGSRSACEKAMKEMSDRPAPQEQVTTTIMVPLRYVHSISQQGTFFRSLRQVGVQVDQSQQPNKAASTPRPPPPSGGAARIDEEPIEEAVQWQVTENHQDGEEGEAEWTLRGRDQAALDKARNMIEEAITQAQSASHVGFLTLADRSAFPRIVGTKGASVARLRNETGAEITVGRDDNTIVIIGSESVIEHAKSKILDIVNNSARPRAGRSRDDED</sequence>
<feature type="domain" description="K Homology" evidence="5">
    <location>
        <begin position="959"/>
        <end position="1044"/>
    </location>
</feature>
<protein>
    <submittedName>
        <fullName evidence="6">Vigilin 1</fullName>
    </submittedName>
</protein>
<dbReference type="AlphaFoldDB" id="A0A0K6FKY1"/>
<dbReference type="SUPFAM" id="SSF54791">
    <property type="entry name" value="Eukaryotic type KH-domain (KH-domain type I)"/>
    <property type="match status" value="7"/>
</dbReference>
<feature type="domain" description="K Homology" evidence="5">
    <location>
        <begin position="802"/>
        <end position="874"/>
    </location>
</feature>
<dbReference type="InterPro" id="IPR004087">
    <property type="entry name" value="KH_dom"/>
</dbReference>
<evidence type="ECO:0000313" key="6">
    <source>
        <dbReference type="EMBL" id="CUA66866.1"/>
    </source>
</evidence>
<name>A0A0K6FKY1_9AGAM</name>
<dbReference type="PANTHER" id="PTHR10288">
    <property type="entry name" value="KH DOMAIN CONTAINING RNA BINDING PROTEIN"/>
    <property type="match status" value="1"/>
</dbReference>
<evidence type="ECO:0000313" key="7">
    <source>
        <dbReference type="Proteomes" id="UP000044841"/>
    </source>
</evidence>
<dbReference type="InterPro" id="IPR036612">
    <property type="entry name" value="KH_dom_type_1_sf"/>
</dbReference>
<feature type="domain" description="K Homology" evidence="5">
    <location>
        <begin position="720"/>
        <end position="797"/>
    </location>
</feature>
<feature type="domain" description="K Homology" evidence="5">
    <location>
        <begin position="634"/>
        <end position="716"/>
    </location>
</feature>
<feature type="domain" description="K Homology" evidence="5">
    <location>
        <begin position="1159"/>
        <end position="1225"/>
    </location>
</feature>
<keyword evidence="3" id="KW-0175">Coiled coil</keyword>
<evidence type="ECO:0000259" key="5">
    <source>
        <dbReference type="SMART" id="SM00322"/>
    </source>
</evidence>
<feature type="compositionally biased region" description="Basic residues" evidence="4">
    <location>
        <begin position="684"/>
        <end position="695"/>
    </location>
</feature>